<evidence type="ECO:0000256" key="8">
    <source>
        <dbReference type="ARBA" id="ARBA00023315"/>
    </source>
</evidence>
<keyword evidence="5 10" id="KW-0472">Membrane</keyword>
<dbReference type="OMA" id="YTYFKVI"/>
<dbReference type="Proteomes" id="UP000022910">
    <property type="component" value="Unassembled WGS sequence"/>
</dbReference>
<feature type="region of interest" description="Disordered" evidence="11">
    <location>
        <begin position="73"/>
        <end position="94"/>
    </location>
</feature>
<evidence type="ECO:0000256" key="2">
    <source>
        <dbReference type="ARBA" id="ARBA00022679"/>
    </source>
</evidence>
<dbReference type="STRING" id="1432141.A0A015LBQ4"/>
<dbReference type="GO" id="GO:0016020">
    <property type="term" value="C:membrane"/>
    <property type="evidence" value="ECO:0007669"/>
    <property type="project" value="UniProtKB-SubCell"/>
</dbReference>
<keyword evidence="14" id="KW-1185">Reference proteome</keyword>
<accession>A0A015LBQ4</accession>
<comment type="similarity">
    <text evidence="10">Belongs to the DHHC palmitoyltransferase family.</text>
</comment>
<dbReference type="PROSITE" id="PS50216">
    <property type="entry name" value="DHHC"/>
    <property type="match status" value="1"/>
</dbReference>
<protein>
    <recommendedName>
        <fullName evidence="10">Palmitoyltransferase</fullName>
        <ecNumber evidence="10">2.3.1.225</ecNumber>
    </recommendedName>
</protein>
<gene>
    <name evidence="13" type="ORF">RirG_254900</name>
</gene>
<dbReference type="OrthoDB" id="9909019at2759"/>
<comment type="catalytic activity">
    <reaction evidence="9 10">
        <text>L-cysteinyl-[protein] + hexadecanoyl-CoA = S-hexadecanoyl-L-cysteinyl-[protein] + CoA</text>
        <dbReference type="Rhea" id="RHEA:36683"/>
        <dbReference type="Rhea" id="RHEA-COMP:10131"/>
        <dbReference type="Rhea" id="RHEA-COMP:11032"/>
        <dbReference type="ChEBI" id="CHEBI:29950"/>
        <dbReference type="ChEBI" id="CHEBI:57287"/>
        <dbReference type="ChEBI" id="CHEBI:57379"/>
        <dbReference type="ChEBI" id="CHEBI:74151"/>
        <dbReference type="EC" id="2.3.1.225"/>
    </reaction>
</comment>
<reference evidence="13 14" key="1">
    <citation type="submission" date="2014-02" db="EMBL/GenBank/DDBJ databases">
        <title>Single nucleus genome sequencing reveals high similarity among nuclei of an endomycorrhizal fungus.</title>
        <authorList>
            <person name="Lin K."/>
            <person name="Geurts R."/>
            <person name="Zhang Z."/>
            <person name="Limpens E."/>
            <person name="Saunders D.G."/>
            <person name="Mu D."/>
            <person name="Pang E."/>
            <person name="Cao H."/>
            <person name="Cha H."/>
            <person name="Lin T."/>
            <person name="Zhou Q."/>
            <person name="Shang Y."/>
            <person name="Li Y."/>
            <person name="Ivanov S."/>
            <person name="Sharma T."/>
            <person name="Velzen R.V."/>
            <person name="Ruijter N.D."/>
            <person name="Aanen D.K."/>
            <person name="Win J."/>
            <person name="Kamoun S."/>
            <person name="Bisseling T."/>
            <person name="Huang S."/>
        </authorList>
    </citation>
    <scope>NUCLEOTIDE SEQUENCE [LARGE SCALE GENOMIC DNA]</scope>
    <source>
        <strain evidence="14">DAOM197198w</strain>
    </source>
</reference>
<keyword evidence="3 10" id="KW-0812">Transmembrane</keyword>
<dbReference type="EC" id="2.3.1.225" evidence="10"/>
<evidence type="ECO:0000259" key="12">
    <source>
        <dbReference type="Pfam" id="PF01529"/>
    </source>
</evidence>
<feature type="compositionally biased region" description="Low complexity" evidence="11">
    <location>
        <begin position="73"/>
        <end position="84"/>
    </location>
</feature>
<dbReference type="EMBL" id="JEMT01029348">
    <property type="protein sequence ID" value="EXX52228.1"/>
    <property type="molecule type" value="Genomic_DNA"/>
</dbReference>
<feature type="transmembrane region" description="Helical" evidence="10">
    <location>
        <begin position="255"/>
        <end position="277"/>
    </location>
</feature>
<feature type="transmembrane region" description="Helical" evidence="10">
    <location>
        <begin position="221"/>
        <end position="243"/>
    </location>
</feature>
<keyword evidence="7" id="KW-0449">Lipoprotein</keyword>
<dbReference type="AlphaFoldDB" id="A0A015LBQ4"/>
<evidence type="ECO:0000256" key="1">
    <source>
        <dbReference type="ARBA" id="ARBA00004141"/>
    </source>
</evidence>
<evidence type="ECO:0000256" key="3">
    <source>
        <dbReference type="ARBA" id="ARBA00022692"/>
    </source>
</evidence>
<keyword evidence="2 10" id="KW-0808">Transferase</keyword>
<keyword evidence="8 10" id="KW-0012">Acyltransferase</keyword>
<dbReference type="InterPro" id="IPR001594">
    <property type="entry name" value="Palmitoyltrfase_DHHC"/>
</dbReference>
<evidence type="ECO:0000256" key="6">
    <source>
        <dbReference type="ARBA" id="ARBA00023139"/>
    </source>
</evidence>
<comment type="subcellular location">
    <subcellularLocation>
        <location evidence="1">Membrane</location>
        <topology evidence="1">Multi-pass membrane protein</topology>
    </subcellularLocation>
</comment>
<evidence type="ECO:0000313" key="14">
    <source>
        <dbReference type="Proteomes" id="UP000022910"/>
    </source>
</evidence>
<evidence type="ECO:0000256" key="10">
    <source>
        <dbReference type="RuleBase" id="RU079119"/>
    </source>
</evidence>
<evidence type="ECO:0000256" key="5">
    <source>
        <dbReference type="ARBA" id="ARBA00023136"/>
    </source>
</evidence>
<dbReference type="PANTHER" id="PTHR12246">
    <property type="entry name" value="PALMITOYLTRANSFERASE ZDHHC16"/>
    <property type="match status" value="1"/>
</dbReference>
<feature type="transmembrane region" description="Helical" evidence="10">
    <location>
        <begin position="12"/>
        <end position="33"/>
    </location>
</feature>
<comment type="domain">
    <text evidence="10">The DHHC domain is required for palmitoyltransferase activity.</text>
</comment>
<proteinExistence type="inferred from homology"/>
<keyword evidence="4 10" id="KW-1133">Transmembrane helix</keyword>
<name>A0A015LBQ4_RHIIW</name>
<sequence length="405" mass="46310">MYSLTIFVGRFMPVVVLSLVGYTYYVFVFRICVNRLIDYDKIAQAVIYLVIYNILFVMTLLSYFRILLQGPGSPSKSPKQSEQQRNSHSPDDDVTVNVSQPTTFTIHHFNPVTNPINTSNADALLQMENAFIKDSVSPTVAASTSNTNAATSNPSSSSIMVSMPNIFISKRDGRLRWCDRCNYVKPDRCHHCSECDTCVLKMDHHCPWVNGCVGYFNYKCFYLFIVYTSLYADFAFAATIPVLVEQLKEDKYLDIQLIIIMIFGFIFGLLLTGFTLVHTTYVLRNRTTIESISFRTRTYNVRVQFDVENPLGYGVTTTQPGENLWNLGWKKNWKDVMGNKWWLWFIPFGKPPGDGLIYSFNPDLRTRLIDDARRQSQAQEDRMAMMMQQAQRSNTRGGTGGGRIL</sequence>
<dbReference type="HOGENOM" id="CLU_027721_1_1_1"/>
<dbReference type="GO" id="GO:0019706">
    <property type="term" value="F:protein-cysteine S-palmitoyltransferase activity"/>
    <property type="evidence" value="ECO:0007669"/>
    <property type="project" value="UniProtKB-EC"/>
</dbReference>
<feature type="domain" description="Palmitoyltransferase DHHC" evidence="12">
    <location>
        <begin position="174"/>
        <end position="293"/>
    </location>
</feature>
<evidence type="ECO:0000313" key="13">
    <source>
        <dbReference type="EMBL" id="EXX52228.1"/>
    </source>
</evidence>
<feature type="transmembrane region" description="Helical" evidence="10">
    <location>
        <begin position="45"/>
        <end position="68"/>
    </location>
</feature>
<evidence type="ECO:0000256" key="11">
    <source>
        <dbReference type="SAM" id="MobiDB-lite"/>
    </source>
</evidence>
<comment type="caution">
    <text evidence="13">The sequence shown here is derived from an EMBL/GenBank/DDBJ whole genome shotgun (WGS) entry which is preliminary data.</text>
</comment>
<keyword evidence="6" id="KW-0564">Palmitate</keyword>
<organism evidence="13 14">
    <name type="scientific">Rhizophagus irregularis (strain DAOM 197198w)</name>
    <name type="common">Glomus intraradices</name>
    <dbReference type="NCBI Taxonomy" id="1432141"/>
    <lineage>
        <taxon>Eukaryota</taxon>
        <taxon>Fungi</taxon>
        <taxon>Fungi incertae sedis</taxon>
        <taxon>Mucoromycota</taxon>
        <taxon>Glomeromycotina</taxon>
        <taxon>Glomeromycetes</taxon>
        <taxon>Glomerales</taxon>
        <taxon>Glomeraceae</taxon>
        <taxon>Rhizophagus</taxon>
    </lineage>
</organism>
<evidence type="ECO:0000256" key="9">
    <source>
        <dbReference type="ARBA" id="ARBA00048048"/>
    </source>
</evidence>
<dbReference type="InterPro" id="IPR039859">
    <property type="entry name" value="PFA4/ZDH16/20/ERF2-like"/>
</dbReference>
<evidence type="ECO:0000256" key="7">
    <source>
        <dbReference type="ARBA" id="ARBA00023288"/>
    </source>
</evidence>
<evidence type="ECO:0000256" key="4">
    <source>
        <dbReference type="ARBA" id="ARBA00022989"/>
    </source>
</evidence>
<feature type="region of interest" description="Disordered" evidence="11">
    <location>
        <begin position="379"/>
        <end position="405"/>
    </location>
</feature>
<dbReference type="Pfam" id="PF01529">
    <property type="entry name" value="DHHC"/>
    <property type="match status" value="1"/>
</dbReference>